<dbReference type="EMBL" id="CP027226">
    <property type="protein sequence ID" value="AVM42417.1"/>
    <property type="molecule type" value="Genomic_DNA"/>
</dbReference>
<name>A0A2S0KN36_9FIRM</name>
<dbReference type="AlphaFoldDB" id="A0A2S0KN36"/>
<feature type="transmembrane region" description="Helical" evidence="1">
    <location>
        <begin position="325"/>
        <end position="352"/>
    </location>
</feature>
<dbReference type="Proteomes" id="UP000237947">
    <property type="component" value="Chromosome"/>
</dbReference>
<organism evidence="2 3">
    <name type="scientific">Fastidiosipila sanguinis</name>
    <dbReference type="NCBI Taxonomy" id="236753"/>
    <lineage>
        <taxon>Bacteria</taxon>
        <taxon>Bacillati</taxon>
        <taxon>Bacillota</taxon>
        <taxon>Clostridia</taxon>
        <taxon>Eubacteriales</taxon>
        <taxon>Oscillospiraceae</taxon>
        <taxon>Fastidiosipila</taxon>
    </lineage>
</organism>
<accession>A0A2S0KN36</accession>
<protein>
    <submittedName>
        <fullName evidence="2">Uncharacterized protein</fullName>
    </submittedName>
</protein>
<keyword evidence="3" id="KW-1185">Reference proteome</keyword>
<feature type="transmembrane region" description="Helical" evidence="1">
    <location>
        <begin position="21"/>
        <end position="39"/>
    </location>
</feature>
<proteinExistence type="predicted"/>
<dbReference type="OrthoDB" id="1700423at2"/>
<gene>
    <name evidence="2" type="ORF">C5Q98_03895</name>
</gene>
<feature type="transmembrane region" description="Helical" evidence="1">
    <location>
        <begin position="202"/>
        <end position="222"/>
    </location>
</feature>
<keyword evidence="1" id="KW-0472">Membrane</keyword>
<dbReference type="RefSeq" id="WP_106012396.1">
    <property type="nucleotide sequence ID" value="NZ_CP027226.1"/>
</dbReference>
<sequence>MKKLNTLHNENLKTLLREKIVFVYGIAIIFIILSGLFSVSKEYLYQENMEISDGTEWRFFIEDTKLSNESISTMIKKYIGADVSERNTIDVQDQFIVEKIKRVYGENWNTLENANKKFFGERAKLIESQDSGKTPTLQSLQDGYVEGWKVIDTLFPQTLYVIWLFIMLMSIPIYHKSKRSGFHEINISTKYGKDQINKINWINAYELSTGIFIFGILLLYLFVWSRYSLNGYHLNIQTIPKYFLATTSWSIYKTFIMQILIAYIETLVIVNISLIISILSKSVKVGYGLMVLLGAWQFTLLKLFRNKSHMIFVNYLPSEIFKIENFIYVGIKLVLFLVLLFLISELILYGFIRKVKEHEYV</sequence>
<feature type="transmembrane region" description="Helical" evidence="1">
    <location>
        <begin position="154"/>
        <end position="174"/>
    </location>
</feature>
<reference evidence="3" key="1">
    <citation type="submission" date="2018-02" db="EMBL/GenBank/DDBJ databases">
        <authorList>
            <person name="Holder M.E."/>
            <person name="Ajami N.J."/>
            <person name="Petrosino J.F."/>
        </authorList>
    </citation>
    <scope>NUCLEOTIDE SEQUENCE [LARGE SCALE GENOMIC DNA]</scope>
    <source>
        <strain evidence="3">CCUG 47711</strain>
    </source>
</reference>
<evidence type="ECO:0000313" key="2">
    <source>
        <dbReference type="EMBL" id="AVM42417.1"/>
    </source>
</evidence>
<feature type="transmembrane region" description="Helical" evidence="1">
    <location>
        <begin position="259"/>
        <end position="279"/>
    </location>
</feature>
<evidence type="ECO:0000313" key="3">
    <source>
        <dbReference type="Proteomes" id="UP000237947"/>
    </source>
</evidence>
<feature type="transmembrane region" description="Helical" evidence="1">
    <location>
        <begin position="285"/>
        <end position="304"/>
    </location>
</feature>
<keyword evidence="1" id="KW-0812">Transmembrane</keyword>
<evidence type="ECO:0000256" key="1">
    <source>
        <dbReference type="SAM" id="Phobius"/>
    </source>
</evidence>
<dbReference type="KEGG" id="fsa:C5Q98_03895"/>
<keyword evidence="1" id="KW-1133">Transmembrane helix</keyword>